<dbReference type="RefSeq" id="WP_257595636.1">
    <property type="nucleotide sequence ID" value="NZ_JANKHH010000004.1"/>
</dbReference>
<dbReference type="PANTHER" id="PTHR36302:SF1">
    <property type="entry name" value="COPPER CHAPERONE PCU(A)C"/>
    <property type="match status" value="1"/>
</dbReference>
<accession>A0ABT1XQD1</accession>
<dbReference type="InterPro" id="IPR058248">
    <property type="entry name" value="Lxx211020-like"/>
</dbReference>
<dbReference type="PANTHER" id="PTHR36302">
    <property type="entry name" value="BLR7088 PROTEIN"/>
    <property type="match status" value="1"/>
</dbReference>
<dbReference type="SUPFAM" id="SSF110087">
    <property type="entry name" value="DR1885-like metal-binding protein"/>
    <property type="match status" value="1"/>
</dbReference>
<dbReference type="InterPro" id="IPR007410">
    <property type="entry name" value="LpqE-like"/>
</dbReference>
<name>A0ABT1XQD1_9SPHN</name>
<comment type="caution">
    <text evidence="2">The sequence shown here is derived from an EMBL/GenBank/DDBJ whole genome shotgun (WGS) entry which is preliminary data.</text>
</comment>
<evidence type="ECO:0000256" key="1">
    <source>
        <dbReference type="SAM" id="SignalP"/>
    </source>
</evidence>
<dbReference type="Pfam" id="PF04314">
    <property type="entry name" value="PCuAC"/>
    <property type="match status" value="1"/>
</dbReference>
<feature type="chain" id="PRO_5045602646" evidence="1">
    <location>
        <begin position="20"/>
        <end position="162"/>
    </location>
</feature>
<keyword evidence="3" id="KW-1185">Reference proteome</keyword>
<dbReference type="EMBL" id="JANKHH010000004">
    <property type="protein sequence ID" value="MCR2833858.1"/>
    <property type="molecule type" value="Genomic_DNA"/>
</dbReference>
<dbReference type="Gene3D" id="2.60.40.1890">
    <property type="entry name" value="PCu(A)C copper chaperone"/>
    <property type="match status" value="1"/>
</dbReference>
<evidence type="ECO:0000313" key="3">
    <source>
        <dbReference type="Proteomes" id="UP001206067"/>
    </source>
</evidence>
<proteinExistence type="predicted"/>
<protein>
    <submittedName>
        <fullName evidence="2">Copper chaperone PCu(A)C</fullName>
    </submittedName>
</protein>
<feature type="signal peptide" evidence="1">
    <location>
        <begin position="1"/>
        <end position="19"/>
    </location>
</feature>
<evidence type="ECO:0000313" key="2">
    <source>
        <dbReference type="EMBL" id="MCR2833858.1"/>
    </source>
</evidence>
<reference evidence="2 3" key="1">
    <citation type="submission" date="2022-08" db="EMBL/GenBank/DDBJ databases">
        <title>Polyphasic taxonomy analysis of Qipengyuania sp.RS5-5.</title>
        <authorList>
            <person name="Xamxidin M."/>
            <person name="Wu M."/>
        </authorList>
    </citation>
    <scope>NUCLEOTIDE SEQUENCE [LARGE SCALE GENOMIC DNA]</scope>
    <source>
        <strain evidence="2 3">RS5-5</strain>
    </source>
</reference>
<sequence length="162" mass="16674">MKSGFTRAAIAAALTFGLAACGDATNSEGETAEAAKPKERIVVENARLVLPAVAGNPAAGYFDLTYMSGGGPVIESITVEGAGSSEIHAVDMIDGMMKMDKAAPISLMARTPVKFEPGGYHVMAMKPADTLKAGGKTNMTIKLSNGEEATVPLDIKAAGDER</sequence>
<gene>
    <name evidence="2" type="ORF">NSO95_07855</name>
</gene>
<dbReference type="Proteomes" id="UP001206067">
    <property type="component" value="Unassembled WGS sequence"/>
</dbReference>
<keyword evidence="1" id="KW-0732">Signal</keyword>
<dbReference type="PROSITE" id="PS51257">
    <property type="entry name" value="PROKAR_LIPOPROTEIN"/>
    <property type="match status" value="1"/>
</dbReference>
<organism evidence="2 3">
    <name type="scientific">Parerythrobacter lacustris</name>
    <dbReference type="NCBI Taxonomy" id="2969984"/>
    <lineage>
        <taxon>Bacteria</taxon>
        <taxon>Pseudomonadati</taxon>
        <taxon>Pseudomonadota</taxon>
        <taxon>Alphaproteobacteria</taxon>
        <taxon>Sphingomonadales</taxon>
        <taxon>Erythrobacteraceae</taxon>
        <taxon>Parerythrobacter</taxon>
    </lineage>
</organism>
<dbReference type="InterPro" id="IPR036182">
    <property type="entry name" value="PCuAC_sf"/>
</dbReference>